<dbReference type="AlphaFoldDB" id="A0A6A7A031"/>
<dbReference type="Proteomes" id="UP000799424">
    <property type="component" value="Unassembled WGS sequence"/>
</dbReference>
<reference evidence="2" key="1">
    <citation type="journal article" date="2020" name="Stud. Mycol.">
        <title>101 Dothideomycetes genomes: a test case for predicting lifestyles and emergence of pathogens.</title>
        <authorList>
            <person name="Haridas S."/>
            <person name="Albert R."/>
            <person name="Binder M."/>
            <person name="Bloem J."/>
            <person name="Labutti K."/>
            <person name="Salamov A."/>
            <person name="Andreopoulos B."/>
            <person name="Baker S."/>
            <person name="Barry K."/>
            <person name="Bills G."/>
            <person name="Bluhm B."/>
            <person name="Cannon C."/>
            <person name="Castanera R."/>
            <person name="Culley D."/>
            <person name="Daum C."/>
            <person name="Ezra D."/>
            <person name="Gonzalez J."/>
            <person name="Henrissat B."/>
            <person name="Kuo A."/>
            <person name="Liang C."/>
            <person name="Lipzen A."/>
            <person name="Lutzoni F."/>
            <person name="Magnuson J."/>
            <person name="Mondo S."/>
            <person name="Nolan M."/>
            <person name="Ohm R."/>
            <person name="Pangilinan J."/>
            <person name="Park H.-J."/>
            <person name="Ramirez L."/>
            <person name="Alfaro M."/>
            <person name="Sun H."/>
            <person name="Tritt A."/>
            <person name="Yoshinaga Y."/>
            <person name="Zwiers L.-H."/>
            <person name="Turgeon B."/>
            <person name="Goodwin S."/>
            <person name="Spatafora J."/>
            <person name="Crous P."/>
            <person name="Grigoriev I."/>
        </authorList>
    </citation>
    <scope>NUCLEOTIDE SEQUENCE</scope>
    <source>
        <strain evidence="2">CBS 113818</strain>
    </source>
</reference>
<accession>A0A6A7A031</accession>
<sequence>MTVYYHYDDNGYLQSTSMDEPLVQGSHGHPDVSYYIERGNKFGAFFAQRNMAYPAHATSRAYSHATTNENPKWEQPSNAYSGLPDASIRHQSAEEEDDSYYSYSQGGRFSVCENTIGYLGFGAHSGQPTPYPNPEDIRHFHTLHSILPYLQPERKLNSLDGQLMDIVEQDTGTILAYLVSKKLLVLFLGRKMVTKYIRTLEREENEGSEGSKKCRGKPVVQVLSIPRDVGSRAAFSVLVSWMIRACQYQTMGQMRQFRVPQNTLVACTLAQVLNFFGLHKDALRVDHAISNEHFERPIFPVELEALWNCLGEENRYVYAAIKMVGQRLQVYEIGSTQQHPMWEEMVQLLKEYPPLNDRVRDLELNESHRPSFGTDWCNHLGGGSQPKTPTNGCKSNGTGDHARGGKAGSNGVQEQEMTLIQPDVPAKPTRKARVLRIVFKVGKTGPWSREGGPWNLLVICLVNLASWSLRLASVALRSLEATSQILACRSTPA</sequence>
<name>A0A6A7A031_9PLEO</name>
<dbReference type="OrthoDB" id="3793524at2759"/>
<feature type="compositionally biased region" description="Polar residues" evidence="1">
    <location>
        <begin position="64"/>
        <end position="80"/>
    </location>
</feature>
<organism evidence="2 3">
    <name type="scientific">Ophiobolus disseminans</name>
    <dbReference type="NCBI Taxonomy" id="1469910"/>
    <lineage>
        <taxon>Eukaryota</taxon>
        <taxon>Fungi</taxon>
        <taxon>Dikarya</taxon>
        <taxon>Ascomycota</taxon>
        <taxon>Pezizomycotina</taxon>
        <taxon>Dothideomycetes</taxon>
        <taxon>Pleosporomycetidae</taxon>
        <taxon>Pleosporales</taxon>
        <taxon>Pleosporineae</taxon>
        <taxon>Phaeosphaeriaceae</taxon>
        <taxon>Ophiobolus</taxon>
    </lineage>
</organism>
<feature type="compositionally biased region" description="Polar residues" evidence="1">
    <location>
        <begin position="385"/>
        <end position="398"/>
    </location>
</feature>
<evidence type="ECO:0000256" key="1">
    <source>
        <dbReference type="SAM" id="MobiDB-lite"/>
    </source>
</evidence>
<protein>
    <submittedName>
        <fullName evidence="2">Uncharacterized protein</fullName>
    </submittedName>
</protein>
<evidence type="ECO:0000313" key="2">
    <source>
        <dbReference type="EMBL" id="KAF2826483.1"/>
    </source>
</evidence>
<keyword evidence="3" id="KW-1185">Reference proteome</keyword>
<feature type="region of interest" description="Disordered" evidence="1">
    <location>
        <begin position="380"/>
        <end position="415"/>
    </location>
</feature>
<proteinExistence type="predicted"/>
<gene>
    <name evidence="2" type="ORF">CC86DRAFT_417666</name>
</gene>
<evidence type="ECO:0000313" key="3">
    <source>
        <dbReference type="Proteomes" id="UP000799424"/>
    </source>
</evidence>
<feature type="region of interest" description="Disordered" evidence="1">
    <location>
        <begin position="64"/>
        <end position="84"/>
    </location>
</feature>
<dbReference type="EMBL" id="MU006226">
    <property type="protein sequence ID" value="KAF2826483.1"/>
    <property type="molecule type" value="Genomic_DNA"/>
</dbReference>